<dbReference type="RefSeq" id="WP_171470255.1">
    <property type="nucleotide sequence ID" value="NZ_CP053452.2"/>
</dbReference>
<dbReference type="PROSITE" id="PS50110">
    <property type="entry name" value="RESPONSE_REGULATORY"/>
    <property type="match status" value="1"/>
</dbReference>
<keyword evidence="5" id="KW-1185">Reference proteome</keyword>
<evidence type="ECO:0000256" key="1">
    <source>
        <dbReference type="ARBA" id="ARBA00022553"/>
    </source>
</evidence>
<dbReference type="Pfam" id="PF00072">
    <property type="entry name" value="Response_reg"/>
    <property type="match status" value="1"/>
</dbReference>
<dbReference type="InterPro" id="IPR011006">
    <property type="entry name" value="CheY-like_superfamily"/>
</dbReference>
<proteinExistence type="predicted"/>
<dbReference type="GO" id="GO:0000160">
    <property type="term" value="P:phosphorelay signal transduction system"/>
    <property type="evidence" value="ECO:0007669"/>
    <property type="project" value="InterPro"/>
</dbReference>
<dbReference type="KEGG" id="ftj:FTUN_1732"/>
<protein>
    <submittedName>
        <fullName evidence="4">Phosphate regulon transcriptional regulatory protein PhoB (SphR)</fullName>
    </submittedName>
</protein>
<accession>A0A6M5YMP9</accession>
<evidence type="ECO:0000313" key="4">
    <source>
        <dbReference type="EMBL" id="QJW94212.1"/>
    </source>
</evidence>
<dbReference type="Proteomes" id="UP000503447">
    <property type="component" value="Chromosome"/>
</dbReference>
<dbReference type="AlphaFoldDB" id="A0A6M5YMP9"/>
<organism evidence="4 5">
    <name type="scientific">Frigoriglobus tundricola</name>
    <dbReference type="NCBI Taxonomy" id="2774151"/>
    <lineage>
        <taxon>Bacteria</taxon>
        <taxon>Pseudomonadati</taxon>
        <taxon>Planctomycetota</taxon>
        <taxon>Planctomycetia</taxon>
        <taxon>Gemmatales</taxon>
        <taxon>Gemmataceae</taxon>
        <taxon>Frigoriglobus</taxon>
    </lineage>
</organism>
<keyword evidence="1 2" id="KW-0597">Phosphoprotein</keyword>
<dbReference type="PANTHER" id="PTHR44591">
    <property type="entry name" value="STRESS RESPONSE REGULATOR PROTEIN 1"/>
    <property type="match status" value="1"/>
</dbReference>
<dbReference type="Gene3D" id="3.40.50.2300">
    <property type="match status" value="1"/>
</dbReference>
<dbReference type="InterPro" id="IPR050595">
    <property type="entry name" value="Bact_response_regulator"/>
</dbReference>
<evidence type="ECO:0000259" key="3">
    <source>
        <dbReference type="PROSITE" id="PS50110"/>
    </source>
</evidence>
<name>A0A6M5YMP9_9BACT</name>
<dbReference type="SMART" id="SM00448">
    <property type="entry name" value="REC"/>
    <property type="match status" value="1"/>
</dbReference>
<sequence length="135" mass="14542">MPLDDGTPLPPTLPARPRVLVVDDEPAVRMVSRLMLEGAGYAVTEVGDAAAAVERVAKTDRPFMVVLLDVTLPDRSGTELLAELRYSTPRSRVVLTSGKPEEDVPDHGADSYLPKPFTRDQLLAAVRSATAMTTT</sequence>
<gene>
    <name evidence="4" type="ORF">FTUN_1732</name>
</gene>
<dbReference type="SUPFAM" id="SSF52172">
    <property type="entry name" value="CheY-like"/>
    <property type="match status" value="1"/>
</dbReference>
<dbReference type="CDD" id="cd17546">
    <property type="entry name" value="REC_hyHK_CKI1_RcsC-like"/>
    <property type="match status" value="1"/>
</dbReference>
<feature type="modified residue" description="4-aspartylphosphate" evidence="2">
    <location>
        <position position="69"/>
    </location>
</feature>
<feature type="domain" description="Response regulatory" evidence="3">
    <location>
        <begin position="18"/>
        <end position="130"/>
    </location>
</feature>
<evidence type="ECO:0000313" key="5">
    <source>
        <dbReference type="Proteomes" id="UP000503447"/>
    </source>
</evidence>
<reference evidence="5" key="1">
    <citation type="submission" date="2020-05" db="EMBL/GenBank/DDBJ databases">
        <title>Frigoriglobus tundricola gen. nov., sp. nov., a psychrotolerant cellulolytic planctomycete of the family Gemmataceae with two divergent copies of 16S rRNA gene.</title>
        <authorList>
            <person name="Kulichevskaya I.S."/>
            <person name="Ivanova A.A."/>
            <person name="Naumoff D.G."/>
            <person name="Beletsky A.V."/>
            <person name="Rijpstra W.I.C."/>
            <person name="Sinninghe Damste J.S."/>
            <person name="Mardanov A.V."/>
            <person name="Ravin N.V."/>
            <person name="Dedysh S.N."/>
        </authorList>
    </citation>
    <scope>NUCLEOTIDE SEQUENCE [LARGE SCALE GENOMIC DNA]</scope>
    <source>
        <strain evidence="5">PL17</strain>
    </source>
</reference>
<dbReference type="EMBL" id="CP053452">
    <property type="protein sequence ID" value="QJW94212.1"/>
    <property type="molecule type" value="Genomic_DNA"/>
</dbReference>
<dbReference type="PANTHER" id="PTHR44591:SF18">
    <property type="entry name" value="REGULATORY PROTEIN"/>
    <property type="match status" value="1"/>
</dbReference>
<evidence type="ECO:0000256" key="2">
    <source>
        <dbReference type="PROSITE-ProRule" id="PRU00169"/>
    </source>
</evidence>
<dbReference type="InterPro" id="IPR001789">
    <property type="entry name" value="Sig_transdc_resp-reg_receiver"/>
</dbReference>